<dbReference type="PANTHER" id="PTHR42057:SF2">
    <property type="entry name" value="F-BOX DOMAIN PROTEIN (AFU_ORTHOLOGUE AFUA_4G00200)-RELATED"/>
    <property type="match status" value="1"/>
</dbReference>
<protein>
    <recommendedName>
        <fullName evidence="1">F-box domain-containing protein</fullName>
    </recommendedName>
</protein>
<dbReference type="Proteomes" id="UP000605986">
    <property type="component" value="Unassembled WGS sequence"/>
</dbReference>
<dbReference type="Pfam" id="PF12937">
    <property type="entry name" value="F-box-like"/>
    <property type="match status" value="1"/>
</dbReference>
<reference evidence="2" key="1">
    <citation type="submission" date="2020-01" db="EMBL/GenBank/DDBJ databases">
        <title>Identification and distribution of gene clusters putatively required for synthesis of sphingolipid metabolism inhibitors in phylogenetically diverse species of the filamentous fungus Fusarium.</title>
        <authorList>
            <person name="Kim H.-S."/>
            <person name="Busman M."/>
            <person name="Brown D.W."/>
            <person name="Divon H."/>
            <person name="Uhlig S."/>
            <person name="Proctor R.H."/>
        </authorList>
    </citation>
    <scope>NUCLEOTIDE SEQUENCE</scope>
    <source>
        <strain evidence="2">NRRL 53441</strain>
    </source>
</reference>
<proteinExistence type="predicted"/>
<dbReference type="SMART" id="SM00256">
    <property type="entry name" value="FBOX"/>
    <property type="match status" value="1"/>
</dbReference>
<dbReference type="EMBL" id="JAADJG010000005">
    <property type="protein sequence ID" value="KAF4458062.1"/>
    <property type="molecule type" value="Genomic_DNA"/>
</dbReference>
<dbReference type="AlphaFoldDB" id="A0A8H4KVJ4"/>
<comment type="caution">
    <text evidence="2">The sequence shown here is derived from an EMBL/GenBank/DDBJ whole genome shotgun (WGS) entry which is preliminary data.</text>
</comment>
<evidence type="ECO:0000259" key="1">
    <source>
        <dbReference type="SMART" id="SM00256"/>
    </source>
</evidence>
<dbReference type="CDD" id="cd09917">
    <property type="entry name" value="F-box_SF"/>
    <property type="match status" value="1"/>
</dbReference>
<gene>
    <name evidence="2" type="ORF">F53441_137</name>
</gene>
<organism evidence="2 3">
    <name type="scientific">Fusarium austroafricanum</name>
    <dbReference type="NCBI Taxonomy" id="2364996"/>
    <lineage>
        <taxon>Eukaryota</taxon>
        <taxon>Fungi</taxon>
        <taxon>Dikarya</taxon>
        <taxon>Ascomycota</taxon>
        <taxon>Pezizomycotina</taxon>
        <taxon>Sordariomycetes</taxon>
        <taxon>Hypocreomycetidae</taxon>
        <taxon>Hypocreales</taxon>
        <taxon>Nectriaceae</taxon>
        <taxon>Fusarium</taxon>
        <taxon>Fusarium concolor species complex</taxon>
    </lineage>
</organism>
<dbReference type="InterPro" id="IPR036047">
    <property type="entry name" value="F-box-like_dom_sf"/>
</dbReference>
<evidence type="ECO:0000313" key="2">
    <source>
        <dbReference type="EMBL" id="KAF4458062.1"/>
    </source>
</evidence>
<accession>A0A8H4KVJ4</accession>
<dbReference type="InterPro" id="IPR001810">
    <property type="entry name" value="F-box_dom"/>
</dbReference>
<sequence length="548" mass="63320">MSLTSGKDTLLSNDLLPPEVWYRICSFLPKSSLASLRLVCSKLGSIALPECFKTIYIETYRESTHRRLSEIAKSPKLRNYVRRITLDASNSPDFDINVESSLNARENFLLTLPYLSFLRRLTSLCIRFRSQCTMESPAPDSDLTWSYRYVVLDTIYHCVAGMWTMEKQAIIDANAGFAHTGLGPDDDGWWPDRNKFNPGLDDLNQQAIPLRQLIVTNMADYHDPRLNASEAFKKVISMPSIRDLRLHVISQRDNQHPTRADFSSPFSRAKYEFFAGLPISWLTPDITGNLRVLTLHCREFWGWCPKMDFCRFNFPHLKALSFDGYVFTHNWQIDWIGGVGQRNGGLEELYLHDCPILYEATQMGPFDTSNPGYPLTESVLSQNGNRYTQEFPIRWHTVLSRWAKVLGKLKVFYMGRSTYQDRQREIFTRKPKDFEETALRYRLWYDLQETLMSPCPSGPVVHQSAGSACSSKAQLSSINFNQHRDFQMKYIKYDIRRQHDNGTWPWGDPERRGAEAWAPEEYTLMRDDAAYEMLMDAVEARAGFGVCI</sequence>
<dbReference type="SUPFAM" id="SSF81383">
    <property type="entry name" value="F-box domain"/>
    <property type="match status" value="1"/>
</dbReference>
<dbReference type="PANTHER" id="PTHR42057">
    <property type="entry name" value="F-BOX DOMAIN PROTEIN (AFU_ORTHOLOGUE AFUA_4G00200)"/>
    <property type="match status" value="1"/>
</dbReference>
<name>A0A8H4KVJ4_9HYPO</name>
<keyword evidence="3" id="KW-1185">Reference proteome</keyword>
<evidence type="ECO:0000313" key="3">
    <source>
        <dbReference type="Proteomes" id="UP000605986"/>
    </source>
</evidence>
<dbReference type="OrthoDB" id="3140657at2759"/>
<feature type="domain" description="F-box" evidence="1">
    <location>
        <begin position="16"/>
        <end position="56"/>
    </location>
</feature>